<keyword evidence="2" id="KW-1185">Reference proteome</keyword>
<dbReference type="Proteomes" id="UP000198976">
    <property type="component" value="Chromosome I"/>
</dbReference>
<proteinExistence type="predicted"/>
<dbReference type="CDD" id="cd00085">
    <property type="entry name" value="HNHc"/>
    <property type="match status" value="1"/>
</dbReference>
<dbReference type="EMBL" id="LT629792">
    <property type="protein sequence ID" value="SDT86958.1"/>
    <property type="molecule type" value="Genomic_DNA"/>
</dbReference>
<sequence length="433" mass="47341">MHMPSLTIEHMFDTCVCAGAPDGGGSASELDAAIEQVNALREADARWRKAEAERARMIVDTILTVTAVLKGEQALVPRSSSGTPLIAEFAHLELAAALGCSPSQTLQELYSLLGVRFRLPRLWDRVMDAEIPVWKACHVHSLTSTLGESQCATLDELLGQIGSWNQGRITRHVNLLIARIAPQMIEVRAELAERARRVVFDMDEGVGSAYMHAQLAITDALHLDRTVASLASALAASHPDESVDERRSRALGLLANPEQAGALLNGREAKTERRAEIVAHIYPDSPHCASIDDVGSVPVAQLASMLAHTRVTIRPVLDYSSLPAGDRHDPTPTMRRALLQREPFEVFPYSNTPSTSCDLDHTVPYEEGGSAGQTNLANLGPLSRSVHRAKTHAGWDLDQPEPGVYQWTTPLGFRYDVVNGITRYRGHMPPQRE</sequence>
<dbReference type="InterPro" id="IPR003615">
    <property type="entry name" value="HNH_nuc"/>
</dbReference>
<protein>
    <recommendedName>
        <fullName evidence="3">DUF222 domain-containing protein</fullName>
    </recommendedName>
</protein>
<evidence type="ECO:0000313" key="2">
    <source>
        <dbReference type="Proteomes" id="UP000198976"/>
    </source>
</evidence>
<gene>
    <name evidence="1" type="ORF">SAMN04489714_0376</name>
</gene>
<evidence type="ECO:0000313" key="1">
    <source>
        <dbReference type="EMBL" id="SDT86958.1"/>
    </source>
</evidence>
<accession>A0ABY0V5K2</accession>
<reference evidence="1 2" key="1">
    <citation type="submission" date="2016-10" db="EMBL/GenBank/DDBJ databases">
        <authorList>
            <person name="Varghese N."/>
            <person name="Submissions S."/>
        </authorList>
    </citation>
    <scope>NUCLEOTIDE SEQUENCE [LARGE SCALE GENOMIC DNA]</scope>
    <source>
        <strain evidence="1 2">DSM 9169</strain>
    </source>
</reference>
<name>A0ABY0V5K2_9ACTO</name>
<organism evidence="1 2">
    <name type="scientific">Schaalia radingae</name>
    <dbReference type="NCBI Taxonomy" id="131110"/>
    <lineage>
        <taxon>Bacteria</taxon>
        <taxon>Bacillati</taxon>
        <taxon>Actinomycetota</taxon>
        <taxon>Actinomycetes</taxon>
        <taxon>Actinomycetales</taxon>
        <taxon>Actinomycetaceae</taxon>
        <taxon>Schaalia</taxon>
    </lineage>
</organism>
<evidence type="ECO:0008006" key="3">
    <source>
        <dbReference type="Google" id="ProtNLM"/>
    </source>
</evidence>